<dbReference type="EMBL" id="MAXA01000216">
    <property type="protein sequence ID" value="OHV27875.1"/>
    <property type="molecule type" value="Genomic_DNA"/>
</dbReference>
<dbReference type="Proteomes" id="UP000179769">
    <property type="component" value="Unassembled WGS sequence"/>
</dbReference>
<comment type="subcellular location">
    <subcellularLocation>
        <location evidence="2">Gas vesicle</location>
    </subcellularLocation>
</comment>
<dbReference type="OrthoDB" id="3218491at2"/>
<feature type="compositionally biased region" description="Basic and acidic residues" evidence="4">
    <location>
        <begin position="115"/>
        <end position="126"/>
    </location>
</feature>
<proteinExistence type="inferred from homology"/>
<dbReference type="PANTHER" id="PTHR40137:SF2">
    <property type="entry name" value="PROTEIN GVPK 1"/>
    <property type="match status" value="1"/>
</dbReference>
<keyword evidence="1" id="KW-0304">Gas vesicle</keyword>
<evidence type="ECO:0000256" key="3">
    <source>
        <dbReference type="ARBA" id="ARBA00035659"/>
    </source>
</evidence>
<sequence length="164" mass="17460">MTTAGRGDDRRLRLDADPQDVGRGLGQLVVVVLELLREVLERQAIRRMEGGGLTAAQIDDLGHALLEIRASLVQVRESLGLSAQEAEAAFARAGQLLAADDDRAARGPQAAAPESHGKPTDKDMSRQEQAGPGNARTRSAVPEAGESRATVRRPGLREKARTAP</sequence>
<reference evidence="6" key="1">
    <citation type="submission" date="2016-07" db="EMBL/GenBank/DDBJ databases">
        <title>Frankia sp. NRRL B-16219 Genome sequencing.</title>
        <authorList>
            <person name="Ghodhbane-Gtari F."/>
            <person name="Swanson E."/>
            <person name="Gueddou A."/>
            <person name="Louati M."/>
            <person name="Nouioui I."/>
            <person name="Hezbri K."/>
            <person name="Abebe-Akele F."/>
            <person name="Simpson S."/>
            <person name="Morris K."/>
            <person name="Thomas K."/>
            <person name="Gtari M."/>
            <person name="Tisa L.S."/>
        </authorList>
    </citation>
    <scope>NUCLEOTIDE SEQUENCE [LARGE SCALE GENOMIC DNA]</scope>
    <source>
        <strain evidence="6">NRRL B-16219</strain>
    </source>
</reference>
<dbReference type="GO" id="GO:0031411">
    <property type="term" value="C:gas vesicle"/>
    <property type="evidence" value="ECO:0007669"/>
    <property type="project" value="UniProtKB-SubCell"/>
</dbReference>
<dbReference type="Pfam" id="PF05121">
    <property type="entry name" value="GvpK"/>
    <property type="match status" value="1"/>
</dbReference>
<evidence type="ECO:0000313" key="6">
    <source>
        <dbReference type="Proteomes" id="UP000179769"/>
    </source>
</evidence>
<evidence type="ECO:0000313" key="5">
    <source>
        <dbReference type="EMBL" id="OHV27875.1"/>
    </source>
</evidence>
<name>A0A1S1Q3V8_9ACTN</name>
<gene>
    <name evidence="5" type="ORF">BBK14_19010</name>
</gene>
<dbReference type="RefSeq" id="WP_071064238.1">
    <property type="nucleotide sequence ID" value="NZ_MAXA01000216.1"/>
</dbReference>
<dbReference type="PANTHER" id="PTHR40137">
    <property type="entry name" value="PROTEIN GVPK 1"/>
    <property type="match status" value="1"/>
</dbReference>
<evidence type="ECO:0000256" key="4">
    <source>
        <dbReference type="SAM" id="MobiDB-lite"/>
    </source>
</evidence>
<feature type="compositionally biased region" description="Basic and acidic residues" evidence="4">
    <location>
        <begin position="155"/>
        <end position="164"/>
    </location>
</feature>
<dbReference type="InterPro" id="IPR007805">
    <property type="entry name" value="GvpK"/>
</dbReference>
<evidence type="ECO:0000256" key="2">
    <source>
        <dbReference type="ARBA" id="ARBA00035108"/>
    </source>
</evidence>
<feature type="region of interest" description="Disordered" evidence="4">
    <location>
        <begin position="100"/>
        <end position="164"/>
    </location>
</feature>
<comment type="similarity">
    <text evidence="3">Belongs to the gas vesicle GvpK family.</text>
</comment>
<keyword evidence="6" id="KW-1185">Reference proteome</keyword>
<protein>
    <submittedName>
        <fullName evidence="5">Gas vesicle protein GvpK</fullName>
    </submittedName>
</protein>
<evidence type="ECO:0000256" key="1">
    <source>
        <dbReference type="ARBA" id="ARBA00022987"/>
    </source>
</evidence>
<organism evidence="5 6">
    <name type="scientific">Parafrankia soli</name>
    <dbReference type="NCBI Taxonomy" id="2599596"/>
    <lineage>
        <taxon>Bacteria</taxon>
        <taxon>Bacillati</taxon>
        <taxon>Actinomycetota</taxon>
        <taxon>Actinomycetes</taxon>
        <taxon>Frankiales</taxon>
        <taxon>Frankiaceae</taxon>
        <taxon>Parafrankia</taxon>
    </lineage>
</organism>
<accession>A0A1S1Q3V8</accession>
<dbReference type="GO" id="GO:0031412">
    <property type="term" value="P:gas vesicle organization"/>
    <property type="evidence" value="ECO:0007669"/>
    <property type="project" value="InterPro"/>
</dbReference>
<comment type="caution">
    <text evidence="5">The sequence shown here is derived from an EMBL/GenBank/DDBJ whole genome shotgun (WGS) entry which is preliminary data.</text>
</comment>
<dbReference type="AlphaFoldDB" id="A0A1S1Q3V8"/>